<evidence type="ECO:0000259" key="7">
    <source>
        <dbReference type="Pfam" id="PF21982"/>
    </source>
</evidence>
<dbReference type="HAMAP" id="MF_01114">
    <property type="entry name" value="RecX"/>
    <property type="match status" value="1"/>
</dbReference>
<evidence type="ECO:0000256" key="2">
    <source>
        <dbReference type="ARBA" id="ARBA00009695"/>
    </source>
</evidence>
<name>A0AAW5HRK1_9CORY</name>
<dbReference type="InterPro" id="IPR053926">
    <property type="entry name" value="RecX_HTH_1st"/>
</dbReference>
<dbReference type="EMBL" id="JAEUWV010000001">
    <property type="protein sequence ID" value="MCO6393547.1"/>
    <property type="molecule type" value="Genomic_DNA"/>
</dbReference>
<evidence type="ECO:0000256" key="4">
    <source>
        <dbReference type="ARBA" id="ARBA00022490"/>
    </source>
</evidence>
<dbReference type="Gene3D" id="1.10.10.10">
    <property type="entry name" value="Winged helix-like DNA-binding domain superfamily/Winged helix DNA-binding domain"/>
    <property type="match status" value="2"/>
</dbReference>
<dbReference type="GO" id="GO:0006282">
    <property type="term" value="P:regulation of DNA repair"/>
    <property type="evidence" value="ECO:0007669"/>
    <property type="project" value="UniProtKB-UniRule"/>
</dbReference>
<gene>
    <name evidence="5 8" type="primary">recX</name>
    <name evidence="8" type="ORF">JMN37_00885</name>
</gene>
<dbReference type="InterPro" id="IPR003783">
    <property type="entry name" value="Regulatory_RecX"/>
</dbReference>
<organism evidence="8 9">
    <name type="scientific">Corynebacterium lipophilum</name>
    <dbReference type="NCBI Taxonomy" id="2804918"/>
    <lineage>
        <taxon>Bacteria</taxon>
        <taxon>Bacillati</taxon>
        <taxon>Actinomycetota</taxon>
        <taxon>Actinomycetes</taxon>
        <taxon>Mycobacteriales</taxon>
        <taxon>Corynebacteriaceae</taxon>
        <taxon>Corynebacterium</taxon>
    </lineage>
</organism>
<dbReference type="Pfam" id="PF02631">
    <property type="entry name" value="RecX_HTH2"/>
    <property type="match status" value="1"/>
</dbReference>
<comment type="function">
    <text evidence="5">Modulates RecA activity.</text>
</comment>
<accession>A0AAW5HRK1</accession>
<comment type="caution">
    <text evidence="8">The sequence shown here is derived from an EMBL/GenBank/DDBJ whole genome shotgun (WGS) entry which is preliminary data.</text>
</comment>
<dbReference type="Proteomes" id="UP001205920">
    <property type="component" value="Unassembled WGS sequence"/>
</dbReference>
<comment type="similarity">
    <text evidence="2 5">Belongs to the RecX family.</text>
</comment>
<dbReference type="NCBIfam" id="NF001059">
    <property type="entry name" value="PRK00117.4-3"/>
    <property type="match status" value="1"/>
</dbReference>
<proteinExistence type="inferred from homology"/>
<dbReference type="AlphaFoldDB" id="A0AAW5HRK1"/>
<evidence type="ECO:0000259" key="6">
    <source>
        <dbReference type="Pfam" id="PF02631"/>
    </source>
</evidence>
<evidence type="ECO:0000256" key="3">
    <source>
        <dbReference type="ARBA" id="ARBA00018111"/>
    </source>
</evidence>
<comment type="subcellular location">
    <subcellularLocation>
        <location evidence="1 5">Cytoplasm</location>
    </subcellularLocation>
</comment>
<feature type="domain" description="RecX second three-helical" evidence="6">
    <location>
        <begin position="86"/>
        <end position="127"/>
    </location>
</feature>
<evidence type="ECO:0000313" key="8">
    <source>
        <dbReference type="EMBL" id="MCO6393547.1"/>
    </source>
</evidence>
<reference evidence="8 9" key="1">
    <citation type="submission" date="2021-01" db="EMBL/GenBank/DDBJ databases">
        <title>Identification and Characterization of Corynebacterium sp.</title>
        <authorList>
            <person name="Luo Q."/>
            <person name="Qu P."/>
            <person name="Chen Q."/>
        </authorList>
    </citation>
    <scope>NUCLEOTIDE SEQUENCE [LARGE SCALE GENOMIC DNA]</scope>
    <source>
        <strain evidence="8 9">MC-18</strain>
    </source>
</reference>
<keyword evidence="4 5" id="KW-0963">Cytoplasm</keyword>
<protein>
    <recommendedName>
        <fullName evidence="3 5">Regulatory protein RecX</fullName>
    </recommendedName>
</protein>
<evidence type="ECO:0000313" key="9">
    <source>
        <dbReference type="Proteomes" id="UP001205920"/>
    </source>
</evidence>
<sequence length="200" mass="22832">MATPDPEKIQRLQDALAEWEATGGNGELFNYEREEALAPVRRRALRLLDQRPRSEHELRERLVQAEFPAPLVDEVLASLRASSLLDDRRFAHEWVRQRAKRRGKSRSFLDRELREKGVSETDRRAALAQISDEDQHAIAEALAEKKAREVKTPPAGHAEYTRALRRVVGVLARRGFPQGMCMSIARTALDTRVESLRETS</sequence>
<dbReference type="RefSeq" id="WP_252930825.1">
    <property type="nucleotide sequence ID" value="NZ_JAEUWV010000001.1"/>
</dbReference>
<dbReference type="PANTHER" id="PTHR33602">
    <property type="entry name" value="REGULATORY PROTEIN RECX FAMILY PROTEIN"/>
    <property type="match status" value="1"/>
</dbReference>
<dbReference type="InterPro" id="IPR053924">
    <property type="entry name" value="RecX_HTH_2nd"/>
</dbReference>
<keyword evidence="9" id="KW-1185">Reference proteome</keyword>
<dbReference type="PANTHER" id="PTHR33602:SF1">
    <property type="entry name" value="REGULATORY PROTEIN RECX FAMILY PROTEIN"/>
    <property type="match status" value="1"/>
</dbReference>
<evidence type="ECO:0000256" key="5">
    <source>
        <dbReference type="HAMAP-Rule" id="MF_01114"/>
    </source>
</evidence>
<feature type="domain" description="RecX first three-helical" evidence="7">
    <location>
        <begin position="41"/>
        <end position="79"/>
    </location>
</feature>
<dbReference type="GO" id="GO:0005737">
    <property type="term" value="C:cytoplasm"/>
    <property type="evidence" value="ECO:0007669"/>
    <property type="project" value="UniProtKB-SubCell"/>
</dbReference>
<evidence type="ECO:0000256" key="1">
    <source>
        <dbReference type="ARBA" id="ARBA00004496"/>
    </source>
</evidence>
<dbReference type="Pfam" id="PF21982">
    <property type="entry name" value="RecX_HTH1"/>
    <property type="match status" value="1"/>
</dbReference>
<dbReference type="InterPro" id="IPR036388">
    <property type="entry name" value="WH-like_DNA-bd_sf"/>
</dbReference>